<dbReference type="CDD" id="cd01949">
    <property type="entry name" value="GGDEF"/>
    <property type="match status" value="1"/>
</dbReference>
<dbReference type="Gene3D" id="6.10.340.10">
    <property type="match status" value="1"/>
</dbReference>
<dbReference type="SMART" id="SM00267">
    <property type="entry name" value="GGDEF"/>
    <property type="match status" value="1"/>
</dbReference>
<dbReference type="PROSITE" id="PS50885">
    <property type="entry name" value="HAMP"/>
    <property type="match status" value="1"/>
</dbReference>
<dbReference type="InterPro" id="IPR029787">
    <property type="entry name" value="Nucleotide_cyclase"/>
</dbReference>
<gene>
    <name evidence="7" type="ORF">GCM10025862_26670</name>
</gene>
<evidence type="ECO:0000259" key="6">
    <source>
        <dbReference type="PROSITE" id="PS50887"/>
    </source>
</evidence>
<dbReference type="SUPFAM" id="SSF55781">
    <property type="entry name" value="GAF domain-like"/>
    <property type="match status" value="1"/>
</dbReference>
<organism evidence="7 8">
    <name type="scientific">Arsenicicoccus piscis</name>
    <dbReference type="NCBI Taxonomy" id="673954"/>
    <lineage>
        <taxon>Bacteria</taxon>
        <taxon>Bacillati</taxon>
        <taxon>Actinomycetota</taxon>
        <taxon>Actinomycetes</taxon>
        <taxon>Micrococcales</taxon>
        <taxon>Intrasporangiaceae</taxon>
        <taxon>Arsenicicoccus</taxon>
    </lineage>
</organism>
<feature type="domain" description="GGDEF" evidence="6">
    <location>
        <begin position="489"/>
        <end position="622"/>
    </location>
</feature>
<dbReference type="PROSITE" id="PS50887">
    <property type="entry name" value="GGDEF"/>
    <property type="match status" value="1"/>
</dbReference>
<dbReference type="InterPro" id="IPR050469">
    <property type="entry name" value="Diguanylate_Cyclase"/>
</dbReference>
<dbReference type="PANTHER" id="PTHR45138">
    <property type="entry name" value="REGULATORY COMPONENTS OF SENSORY TRANSDUCTION SYSTEM"/>
    <property type="match status" value="1"/>
</dbReference>
<dbReference type="Gene3D" id="3.30.450.40">
    <property type="match status" value="1"/>
</dbReference>
<feature type="region of interest" description="Disordered" evidence="3">
    <location>
        <begin position="102"/>
        <end position="126"/>
    </location>
</feature>
<dbReference type="SUPFAM" id="SSF158472">
    <property type="entry name" value="HAMP domain-like"/>
    <property type="match status" value="1"/>
</dbReference>
<name>A0ABQ6HQJ5_9MICO</name>
<dbReference type="InterPro" id="IPR043128">
    <property type="entry name" value="Rev_trsase/Diguanyl_cyclase"/>
</dbReference>
<evidence type="ECO:0008006" key="9">
    <source>
        <dbReference type="Google" id="ProtNLM"/>
    </source>
</evidence>
<comment type="caution">
    <text evidence="7">The sequence shown here is derived from an EMBL/GenBank/DDBJ whole genome shotgun (WGS) entry which is preliminary data.</text>
</comment>
<dbReference type="Pfam" id="PF00990">
    <property type="entry name" value="GGDEF"/>
    <property type="match status" value="1"/>
</dbReference>
<dbReference type="EMBL" id="BSUJ01000001">
    <property type="protein sequence ID" value="GMA20646.1"/>
    <property type="molecule type" value="Genomic_DNA"/>
</dbReference>
<dbReference type="SMART" id="SM00065">
    <property type="entry name" value="GAF"/>
    <property type="match status" value="1"/>
</dbReference>
<feature type="transmembrane region" description="Helical" evidence="4">
    <location>
        <begin position="219"/>
        <end position="240"/>
    </location>
</feature>
<dbReference type="PANTHER" id="PTHR45138:SF9">
    <property type="entry name" value="DIGUANYLATE CYCLASE DGCM-RELATED"/>
    <property type="match status" value="1"/>
</dbReference>
<keyword evidence="2 4" id="KW-1133">Transmembrane helix</keyword>
<keyword evidence="4" id="KW-0472">Membrane</keyword>
<evidence type="ECO:0000259" key="5">
    <source>
        <dbReference type="PROSITE" id="PS50885"/>
    </source>
</evidence>
<dbReference type="CDD" id="cd06225">
    <property type="entry name" value="HAMP"/>
    <property type="match status" value="1"/>
</dbReference>
<evidence type="ECO:0000256" key="3">
    <source>
        <dbReference type="SAM" id="MobiDB-lite"/>
    </source>
</evidence>
<protein>
    <recommendedName>
        <fullName evidence="9">Diguanylate cyclase</fullName>
    </recommendedName>
</protein>
<dbReference type="InterPro" id="IPR029016">
    <property type="entry name" value="GAF-like_dom_sf"/>
</dbReference>
<reference evidence="8" key="1">
    <citation type="journal article" date="2019" name="Int. J. Syst. Evol. Microbiol.">
        <title>The Global Catalogue of Microorganisms (GCM) 10K type strain sequencing project: providing services to taxonomists for standard genome sequencing and annotation.</title>
        <authorList>
            <consortium name="The Broad Institute Genomics Platform"/>
            <consortium name="The Broad Institute Genome Sequencing Center for Infectious Disease"/>
            <person name="Wu L."/>
            <person name="Ma J."/>
        </authorList>
    </citation>
    <scope>NUCLEOTIDE SEQUENCE [LARGE SCALE GENOMIC DNA]</scope>
    <source>
        <strain evidence="8">NBRC 105830</strain>
    </source>
</reference>
<dbReference type="Pfam" id="PF13185">
    <property type="entry name" value="GAF_2"/>
    <property type="match status" value="1"/>
</dbReference>
<dbReference type="NCBIfam" id="TIGR00254">
    <property type="entry name" value="GGDEF"/>
    <property type="match status" value="1"/>
</dbReference>
<dbReference type="InterPro" id="IPR000160">
    <property type="entry name" value="GGDEF_dom"/>
</dbReference>
<dbReference type="SMART" id="SM00304">
    <property type="entry name" value="HAMP"/>
    <property type="match status" value="1"/>
</dbReference>
<evidence type="ECO:0000256" key="2">
    <source>
        <dbReference type="ARBA" id="ARBA00022989"/>
    </source>
</evidence>
<dbReference type="Pfam" id="PF00672">
    <property type="entry name" value="HAMP"/>
    <property type="match status" value="1"/>
</dbReference>
<sequence>MLALVVLPLLVGSALVLAVMLPARLDVSQKRGLESAARTVGSSLRYECLLLGDRAQLMALALANGRSWSQVTADQLAGATDPDGLYAVATIPGVGTQGTRYAPKPLSTSPPAKPCSSTPDPAEKVAAPPKLVERVTLSTSSGDLTVLVVLPITPARVQALVNQAQLKDSRIALRCPGGEVLESTDVGLGDVEQVAPAQAGQPCAVSASATAPAGDASRWWTIAALLGTVFLGGVMVAWLARALTAPIVEISQAARRATAGDLAVRLPEERTDEIGDLARDFNTMSSELEQKIFAVESSRDALRDSVRRVGDALARTHDLDGLLGSLCALAESATGGEVATVWMREGSSLLARVVHPVGTRRPSARRLPPAGNLPGEALRESRWQVSGDASQDPASILGGRMLAAPLLSGDRVLGVIAVERPASLPPFDTDESERLAMIAGPSGVAIDNAMLHRAAQRQSVIDPLTGVGNMRLLTSTLGREVERAQRFDRFVSLLVVDIDGFRGLNDRLGPTVGDGVLTAVAARLAKAVRSVDTVARYGGEEFAVICPELSAHDGMLTAERLVRAFREQPLTVGEHEVEVRVSVGVATWPVHAHSAPELMEAADAAMVTAKNEGRDRAAEAVTRPGPDGPARPENARQV</sequence>
<feature type="domain" description="HAMP" evidence="5">
    <location>
        <begin position="241"/>
        <end position="293"/>
    </location>
</feature>
<evidence type="ECO:0000256" key="4">
    <source>
        <dbReference type="SAM" id="Phobius"/>
    </source>
</evidence>
<evidence type="ECO:0000256" key="1">
    <source>
        <dbReference type="ARBA" id="ARBA00022692"/>
    </source>
</evidence>
<dbReference type="InterPro" id="IPR003660">
    <property type="entry name" value="HAMP_dom"/>
</dbReference>
<dbReference type="Proteomes" id="UP001157109">
    <property type="component" value="Unassembled WGS sequence"/>
</dbReference>
<proteinExistence type="predicted"/>
<accession>A0ABQ6HQJ5</accession>
<feature type="region of interest" description="Disordered" evidence="3">
    <location>
        <begin position="608"/>
        <end position="638"/>
    </location>
</feature>
<dbReference type="Gene3D" id="3.30.70.270">
    <property type="match status" value="1"/>
</dbReference>
<keyword evidence="8" id="KW-1185">Reference proteome</keyword>
<evidence type="ECO:0000313" key="7">
    <source>
        <dbReference type="EMBL" id="GMA20646.1"/>
    </source>
</evidence>
<dbReference type="InterPro" id="IPR003018">
    <property type="entry name" value="GAF"/>
</dbReference>
<evidence type="ECO:0000313" key="8">
    <source>
        <dbReference type="Proteomes" id="UP001157109"/>
    </source>
</evidence>
<feature type="compositionally biased region" description="Polar residues" evidence="3">
    <location>
        <begin position="106"/>
        <end position="119"/>
    </location>
</feature>
<keyword evidence="1 4" id="KW-0812">Transmembrane</keyword>
<dbReference type="SUPFAM" id="SSF55073">
    <property type="entry name" value="Nucleotide cyclase"/>
    <property type="match status" value="1"/>
</dbReference>